<dbReference type="Proteomes" id="UP000306918">
    <property type="component" value="Unassembled WGS sequence"/>
</dbReference>
<keyword evidence="2" id="KW-1185">Reference proteome</keyword>
<dbReference type="AlphaFoldDB" id="A0A4S8HNG5"/>
<sequence>MIDLLLDTTSNDLLIDASGNCKIGNSDQQHQALLLLIDKGGLKENPDAGVGAFKYLESENTDAFLREVRIQYADDGMQIRKIAFENNKLSINAPYND</sequence>
<reference evidence="1 2" key="1">
    <citation type="submission" date="2019-04" db="EMBL/GenBank/DDBJ databases">
        <title>Niastella caeni sp. nov., isolated from activated sludge.</title>
        <authorList>
            <person name="Sheng M."/>
        </authorList>
    </citation>
    <scope>NUCLEOTIDE SEQUENCE [LARGE SCALE GENOMIC DNA]</scope>
    <source>
        <strain evidence="1 2">HX-2-15</strain>
    </source>
</reference>
<evidence type="ECO:0000313" key="1">
    <source>
        <dbReference type="EMBL" id="THU36918.1"/>
    </source>
</evidence>
<comment type="caution">
    <text evidence="1">The sequence shown here is derived from an EMBL/GenBank/DDBJ whole genome shotgun (WGS) entry which is preliminary data.</text>
</comment>
<dbReference type="EMBL" id="STFF01000005">
    <property type="protein sequence ID" value="THU36918.1"/>
    <property type="molecule type" value="Genomic_DNA"/>
</dbReference>
<organism evidence="1 2">
    <name type="scientific">Niastella caeni</name>
    <dbReference type="NCBI Taxonomy" id="2569763"/>
    <lineage>
        <taxon>Bacteria</taxon>
        <taxon>Pseudomonadati</taxon>
        <taxon>Bacteroidota</taxon>
        <taxon>Chitinophagia</taxon>
        <taxon>Chitinophagales</taxon>
        <taxon>Chitinophagaceae</taxon>
        <taxon>Niastella</taxon>
    </lineage>
</organism>
<proteinExistence type="predicted"/>
<dbReference type="OrthoDB" id="799440at2"/>
<evidence type="ECO:0000313" key="2">
    <source>
        <dbReference type="Proteomes" id="UP000306918"/>
    </source>
</evidence>
<name>A0A4S8HNG5_9BACT</name>
<protein>
    <submittedName>
        <fullName evidence="1">Oxidase</fullName>
    </submittedName>
</protein>
<gene>
    <name evidence="1" type="ORF">FAM09_18315</name>
</gene>
<accession>A0A4S8HNG5</accession>
<dbReference type="RefSeq" id="WP_136578594.1">
    <property type="nucleotide sequence ID" value="NZ_STFF01000005.1"/>
</dbReference>